<proteinExistence type="predicted"/>
<evidence type="ECO:0000313" key="2">
    <source>
        <dbReference type="Proteomes" id="UP001614394"/>
    </source>
</evidence>
<dbReference type="Proteomes" id="UP001614394">
    <property type="component" value="Unassembled WGS sequence"/>
</dbReference>
<sequence length="52" mass="5855">MRGTLSTHANDRLRAYVQAHGDRSWTPAELTELARLRDAYLTARRAERASAA</sequence>
<name>A0ABW8C8X8_9ACTN</name>
<organism evidence="1 2">
    <name type="scientific">Streptomyces fildesensis</name>
    <dbReference type="NCBI Taxonomy" id="375757"/>
    <lineage>
        <taxon>Bacteria</taxon>
        <taxon>Bacillati</taxon>
        <taxon>Actinomycetota</taxon>
        <taxon>Actinomycetes</taxon>
        <taxon>Kitasatosporales</taxon>
        <taxon>Streptomycetaceae</taxon>
        <taxon>Streptomyces</taxon>
    </lineage>
</organism>
<dbReference type="EMBL" id="JBITYG010000004">
    <property type="protein sequence ID" value="MFI9101846.1"/>
    <property type="molecule type" value="Genomic_DNA"/>
</dbReference>
<accession>A0ABW8C8X8</accession>
<evidence type="ECO:0000313" key="1">
    <source>
        <dbReference type="EMBL" id="MFI9101846.1"/>
    </source>
</evidence>
<reference evidence="1 2" key="1">
    <citation type="submission" date="2024-10" db="EMBL/GenBank/DDBJ databases">
        <title>The Natural Products Discovery Center: Release of the First 8490 Sequenced Strains for Exploring Actinobacteria Biosynthetic Diversity.</title>
        <authorList>
            <person name="Kalkreuter E."/>
            <person name="Kautsar S.A."/>
            <person name="Yang D."/>
            <person name="Bader C.D."/>
            <person name="Teijaro C.N."/>
            <person name="Fluegel L."/>
            <person name="Davis C.M."/>
            <person name="Simpson J.R."/>
            <person name="Lauterbach L."/>
            <person name="Steele A.D."/>
            <person name="Gui C."/>
            <person name="Meng S."/>
            <person name="Li G."/>
            <person name="Viehrig K."/>
            <person name="Ye F."/>
            <person name="Su P."/>
            <person name="Kiefer A.F."/>
            <person name="Nichols A."/>
            <person name="Cepeda A.J."/>
            <person name="Yan W."/>
            <person name="Fan B."/>
            <person name="Jiang Y."/>
            <person name="Adhikari A."/>
            <person name="Zheng C.-J."/>
            <person name="Schuster L."/>
            <person name="Cowan T.M."/>
            <person name="Smanski M.J."/>
            <person name="Chevrette M.G."/>
            <person name="De Carvalho L.P.S."/>
            <person name="Shen B."/>
        </authorList>
    </citation>
    <scope>NUCLEOTIDE SEQUENCE [LARGE SCALE GENOMIC DNA]</scope>
    <source>
        <strain evidence="1 2">NPDC053399</strain>
    </source>
</reference>
<keyword evidence="2" id="KW-1185">Reference proteome</keyword>
<gene>
    <name evidence="1" type="ORF">ACIGXA_15130</name>
</gene>
<dbReference type="RefSeq" id="WP_250974461.1">
    <property type="nucleotide sequence ID" value="NZ_JBITYG010000004.1"/>
</dbReference>
<protein>
    <submittedName>
        <fullName evidence="1">Uncharacterized protein</fullName>
    </submittedName>
</protein>
<comment type="caution">
    <text evidence="1">The sequence shown here is derived from an EMBL/GenBank/DDBJ whole genome shotgun (WGS) entry which is preliminary data.</text>
</comment>